<keyword evidence="3" id="KW-1133">Transmembrane helix</keyword>
<dbReference type="EMBL" id="JAAMPC010000011">
    <property type="protein sequence ID" value="KAG2282130.1"/>
    <property type="molecule type" value="Genomic_DNA"/>
</dbReference>
<dbReference type="InterPro" id="IPR013785">
    <property type="entry name" value="Aldolase_TIM"/>
</dbReference>
<evidence type="ECO:0000256" key="1">
    <source>
        <dbReference type="ARBA" id="ARBA00004725"/>
    </source>
</evidence>
<keyword evidence="2" id="KW-0665">Pyrimidine biosynthesis</keyword>
<dbReference type="GO" id="GO:0004588">
    <property type="term" value="F:orotate phosphoribosyltransferase activity"/>
    <property type="evidence" value="ECO:0007669"/>
    <property type="project" value="TreeGrafter"/>
</dbReference>
<evidence type="ECO:0000256" key="2">
    <source>
        <dbReference type="ARBA" id="ARBA00022975"/>
    </source>
</evidence>
<dbReference type="PANTHER" id="PTHR19278">
    <property type="entry name" value="OROTATE PHOSPHORIBOSYLTRANSFERASE"/>
    <property type="match status" value="1"/>
</dbReference>
<sequence length="245" mass="27645">MRSHFQQVNQSLFHVSLLHLCGISIFSYAVGDAWRRLCLSWFPFWRKNQDSRVAYIFDVSRFPPSTEYSKCNSLLSAHSFSYTLIEDISNSSSLEHTIISKSGGGQLDLLIFDTSFKILETVKRLCAKRVLLVRMTHEFDHHKDNEFLEEWSKRRKERADLHQSAGNLATGDYTAAAVKIAEVHSDFVIGFISVIPACVLEIGDVYPSMIHARPAVQMVKGGDALGQQYNTPHSESLAPSLNIHS</sequence>
<comment type="caution">
    <text evidence="4">The sequence shown here is derived from an EMBL/GenBank/DDBJ whole genome shotgun (WGS) entry which is preliminary data.</text>
</comment>
<gene>
    <name evidence="4" type="ORF">Bca52824_053350</name>
</gene>
<proteinExistence type="predicted"/>
<dbReference type="GO" id="GO:0006222">
    <property type="term" value="P:UMP biosynthetic process"/>
    <property type="evidence" value="ECO:0007669"/>
    <property type="project" value="TreeGrafter"/>
</dbReference>
<evidence type="ECO:0000313" key="5">
    <source>
        <dbReference type="Proteomes" id="UP000886595"/>
    </source>
</evidence>
<keyword evidence="3" id="KW-0812">Transmembrane</keyword>
<evidence type="ECO:0000256" key="3">
    <source>
        <dbReference type="SAM" id="Phobius"/>
    </source>
</evidence>
<dbReference type="Proteomes" id="UP000886595">
    <property type="component" value="Unassembled WGS sequence"/>
</dbReference>
<dbReference type="Gene3D" id="3.20.20.70">
    <property type="entry name" value="Aldolase class I"/>
    <property type="match status" value="1"/>
</dbReference>
<evidence type="ECO:0000313" key="4">
    <source>
        <dbReference type="EMBL" id="KAG2282130.1"/>
    </source>
</evidence>
<name>A0A8X7R7V2_BRACI</name>
<accession>A0A8X7R7V2</accession>
<dbReference type="GO" id="GO:0004590">
    <property type="term" value="F:orotidine-5'-phosphate decarboxylase activity"/>
    <property type="evidence" value="ECO:0007669"/>
    <property type="project" value="TreeGrafter"/>
</dbReference>
<organism evidence="4 5">
    <name type="scientific">Brassica carinata</name>
    <name type="common">Ethiopian mustard</name>
    <name type="synonym">Abyssinian cabbage</name>
    <dbReference type="NCBI Taxonomy" id="52824"/>
    <lineage>
        <taxon>Eukaryota</taxon>
        <taxon>Viridiplantae</taxon>
        <taxon>Streptophyta</taxon>
        <taxon>Embryophyta</taxon>
        <taxon>Tracheophyta</taxon>
        <taxon>Spermatophyta</taxon>
        <taxon>Magnoliopsida</taxon>
        <taxon>eudicotyledons</taxon>
        <taxon>Gunneridae</taxon>
        <taxon>Pentapetalae</taxon>
        <taxon>rosids</taxon>
        <taxon>malvids</taxon>
        <taxon>Brassicales</taxon>
        <taxon>Brassicaceae</taxon>
        <taxon>Brassiceae</taxon>
        <taxon>Brassica</taxon>
    </lineage>
</organism>
<reference evidence="4 5" key="1">
    <citation type="submission" date="2020-02" db="EMBL/GenBank/DDBJ databases">
        <authorList>
            <person name="Ma Q."/>
            <person name="Huang Y."/>
            <person name="Song X."/>
            <person name="Pei D."/>
        </authorList>
    </citation>
    <scope>NUCLEOTIDE SEQUENCE [LARGE SCALE GENOMIC DNA]</scope>
    <source>
        <strain evidence="4">Sxm20200214</strain>
        <tissue evidence="4">Leaf</tissue>
    </source>
</reference>
<feature type="transmembrane region" description="Helical" evidence="3">
    <location>
        <begin position="12"/>
        <end position="30"/>
    </location>
</feature>
<dbReference type="PANTHER" id="PTHR19278:SF9">
    <property type="entry name" value="URIDINE 5'-MONOPHOSPHATE SYNTHASE"/>
    <property type="match status" value="1"/>
</dbReference>
<protein>
    <submittedName>
        <fullName evidence="4">Uncharacterized protein</fullName>
    </submittedName>
</protein>
<comment type="pathway">
    <text evidence="1">Pyrimidine metabolism; UMP biosynthesis via de novo pathway.</text>
</comment>
<dbReference type="OrthoDB" id="1744057at2759"/>
<dbReference type="GO" id="GO:0019856">
    <property type="term" value="P:pyrimidine nucleobase biosynthetic process"/>
    <property type="evidence" value="ECO:0007669"/>
    <property type="project" value="TreeGrafter"/>
</dbReference>
<keyword evidence="5" id="KW-1185">Reference proteome</keyword>
<dbReference type="AlphaFoldDB" id="A0A8X7R7V2"/>
<keyword evidence="3" id="KW-0472">Membrane</keyword>